<sequence>MFIYLYIFYRLFVLKMCSKKFLFFFPILIVLNNYKSLAQYAPPGVNPQLYQQQQQIPIQQHPPSQQNIPQQPYQQPPPPQQQQQQHQPSQHQPGHGHGSEGHQSHPQQVLHTNIAEESEHIKKHLDLPSLDTSTMSEQELQFHYFKMHDADNNNKLDGCELIKSLIHWHVQGGQDPAAQGGAPPPEKIFTDEELMQLIDPILNMDDTNFDGFIDYPEFVIAQNKANNMQKQSA</sequence>
<dbReference type="SUPFAM" id="SSF47473">
    <property type="entry name" value="EF-hand"/>
    <property type="match status" value="1"/>
</dbReference>
<dbReference type="AlphaFoldDB" id="A0A5E4N542"/>
<protein>
    <submittedName>
        <fullName evidence="6">EF-Hand 1, calcium-binding site,EF-hand domain pair,EF-hand domain</fullName>
    </submittedName>
</protein>
<keyword evidence="1" id="KW-0732">Signal</keyword>
<feature type="region of interest" description="Disordered" evidence="4">
    <location>
        <begin position="51"/>
        <end position="106"/>
    </location>
</feature>
<evidence type="ECO:0000256" key="2">
    <source>
        <dbReference type="ARBA" id="ARBA00022737"/>
    </source>
</evidence>
<evidence type="ECO:0000313" key="7">
    <source>
        <dbReference type="Proteomes" id="UP000325440"/>
    </source>
</evidence>
<evidence type="ECO:0000256" key="3">
    <source>
        <dbReference type="ARBA" id="ARBA00022837"/>
    </source>
</evidence>
<evidence type="ECO:0000256" key="1">
    <source>
        <dbReference type="ARBA" id="ARBA00022729"/>
    </source>
</evidence>
<keyword evidence="2" id="KW-0677">Repeat</keyword>
<evidence type="ECO:0000256" key="4">
    <source>
        <dbReference type="SAM" id="MobiDB-lite"/>
    </source>
</evidence>
<feature type="compositionally biased region" description="Low complexity" evidence="4">
    <location>
        <begin position="81"/>
        <end position="93"/>
    </location>
</feature>
<proteinExistence type="predicted"/>
<dbReference type="InterPro" id="IPR052110">
    <property type="entry name" value="MCFD2-like"/>
</dbReference>
<dbReference type="Proteomes" id="UP000325440">
    <property type="component" value="Unassembled WGS sequence"/>
</dbReference>
<keyword evidence="7" id="KW-1185">Reference proteome</keyword>
<accession>A0A5E4N542</accession>
<dbReference type="Gene3D" id="1.10.238.10">
    <property type="entry name" value="EF-hand"/>
    <property type="match status" value="1"/>
</dbReference>
<dbReference type="PANTHER" id="PTHR23104:SF17">
    <property type="entry name" value="EF-HAND DOMAIN-CONTAINING PROTEIN"/>
    <property type="match status" value="1"/>
</dbReference>
<evidence type="ECO:0000313" key="6">
    <source>
        <dbReference type="EMBL" id="VVC39823.1"/>
    </source>
</evidence>
<dbReference type="Pfam" id="PF13499">
    <property type="entry name" value="EF-hand_7"/>
    <property type="match status" value="1"/>
</dbReference>
<gene>
    <name evidence="6" type="ORF">CINCED_3A001301</name>
</gene>
<dbReference type="PROSITE" id="PS00018">
    <property type="entry name" value="EF_HAND_1"/>
    <property type="match status" value="1"/>
</dbReference>
<feature type="compositionally biased region" description="Low complexity" evidence="4">
    <location>
        <begin position="51"/>
        <end position="73"/>
    </location>
</feature>
<dbReference type="GO" id="GO:0005509">
    <property type="term" value="F:calcium ion binding"/>
    <property type="evidence" value="ECO:0007669"/>
    <property type="project" value="InterPro"/>
</dbReference>
<evidence type="ECO:0000259" key="5">
    <source>
        <dbReference type="Pfam" id="PF13499"/>
    </source>
</evidence>
<dbReference type="InterPro" id="IPR011992">
    <property type="entry name" value="EF-hand-dom_pair"/>
</dbReference>
<feature type="domain" description="EF-hand" evidence="5">
    <location>
        <begin position="138"/>
        <end position="220"/>
    </location>
</feature>
<dbReference type="EMBL" id="CABPRJ010001898">
    <property type="protein sequence ID" value="VVC39823.1"/>
    <property type="molecule type" value="Genomic_DNA"/>
</dbReference>
<dbReference type="InterPro" id="IPR002048">
    <property type="entry name" value="EF_hand_dom"/>
</dbReference>
<dbReference type="OrthoDB" id="289247at2759"/>
<keyword evidence="3" id="KW-0106">Calcium</keyword>
<reference evidence="6 7" key="1">
    <citation type="submission" date="2019-08" db="EMBL/GenBank/DDBJ databases">
        <authorList>
            <person name="Alioto T."/>
            <person name="Alioto T."/>
            <person name="Gomez Garrido J."/>
        </authorList>
    </citation>
    <scope>NUCLEOTIDE SEQUENCE [LARGE SCALE GENOMIC DNA]</scope>
</reference>
<organism evidence="6 7">
    <name type="scientific">Cinara cedri</name>
    <dbReference type="NCBI Taxonomy" id="506608"/>
    <lineage>
        <taxon>Eukaryota</taxon>
        <taxon>Metazoa</taxon>
        <taxon>Ecdysozoa</taxon>
        <taxon>Arthropoda</taxon>
        <taxon>Hexapoda</taxon>
        <taxon>Insecta</taxon>
        <taxon>Pterygota</taxon>
        <taxon>Neoptera</taxon>
        <taxon>Paraneoptera</taxon>
        <taxon>Hemiptera</taxon>
        <taxon>Sternorrhyncha</taxon>
        <taxon>Aphidomorpha</taxon>
        <taxon>Aphidoidea</taxon>
        <taxon>Aphididae</taxon>
        <taxon>Lachninae</taxon>
        <taxon>Cinara</taxon>
    </lineage>
</organism>
<name>A0A5E4N542_9HEMI</name>
<dbReference type="PANTHER" id="PTHR23104">
    <property type="entry name" value="MULTIPLE COAGULATION FACTOR DEFICIENCY PROTEIN 2 NEURAL STEM CELL DERIVED NEURONAL SURVIVAL PROTEIN"/>
    <property type="match status" value="1"/>
</dbReference>
<dbReference type="InterPro" id="IPR018247">
    <property type="entry name" value="EF_Hand_1_Ca_BS"/>
</dbReference>